<name>A0ACB6ZFD8_THEGA</name>
<proteinExistence type="predicted"/>
<protein>
    <submittedName>
        <fullName evidence="1">Uncharacterized protein</fullName>
    </submittedName>
</protein>
<dbReference type="Proteomes" id="UP000886501">
    <property type="component" value="Unassembled WGS sequence"/>
</dbReference>
<evidence type="ECO:0000313" key="1">
    <source>
        <dbReference type="EMBL" id="KAF9648475.1"/>
    </source>
</evidence>
<gene>
    <name evidence="1" type="ORF">BDM02DRAFT_3187132</name>
</gene>
<reference evidence="1" key="2">
    <citation type="journal article" date="2020" name="Nat. Commun.">
        <title>Large-scale genome sequencing of mycorrhizal fungi provides insights into the early evolution of symbiotic traits.</title>
        <authorList>
            <person name="Miyauchi S."/>
            <person name="Kiss E."/>
            <person name="Kuo A."/>
            <person name="Drula E."/>
            <person name="Kohler A."/>
            <person name="Sanchez-Garcia M."/>
            <person name="Morin E."/>
            <person name="Andreopoulos B."/>
            <person name="Barry K.W."/>
            <person name="Bonito G."/>
            <person name="Buee M."/>
            <person name="Carver A."/>
            <person name="Chen C."/>
            <person name="Cichocki N."/>
            <person name="Clum A."/>
            <person name="Culley D."/>
            <person name="Crous P.W."/>
            <person name="Fauchery L."/>
            <person name="Girlanda M."/>
            <person name="Hayes R.D."/>
            <person name="Keri Z."/>
            <person name="LaButti K."/>
            <person name="Lipzen A."/>
            <person name="Lombard V."/>
            <person name="Magnuson J."/>
            <person name="Maillard F."/>
            <person name="Murat C."/>
            <person name="Nolan M."/>
            <person name="Ohm R.A."/>
            <person name="Pangilinan J."/>
            <person name="Pereira M.F."/>
            <person name="Perotto S."/>
            <person name="Peter M."/>
            <person name="Pfister S."/>
            <person name="Riley R."/>
            <person name="Sitrit Y."/>
            <person name="Stielow J.B."/>
            <person name="Szollosi G."/>
            <person name="Zifcakova L."/>
            <person name="Stursova M."/>
            <person name="Spatafora J.W."/>
            <person name="Tedersoo L."/>
            <person name="Vaario L.M."/>
            <person name="Yamada A."/>
            <person name="Yan M."/>
            <person name="Wang P."/>
            <person name="Xu J."/>
            <person name="Bruns T."/>
            <person name="Baldrian P."/>
            <person name="Vilgalys R."/>
            <person name="Dunand C."/>
            <person name="Henrissat B."/>
            <person name="Grigoriev I.V."/>
            <person name="Hibbett D."/>
            <person name="Nagy L.G."/>
            <person name="Martin F.M."/>
        </authorList>
    </citation>
    <scope>NUCLEOTIDE SEQUENCE</scope>
    <source>
        <strain evidence="1">P2</strain>
    </source>
</reference>
<sequence length="1189" mass="130276">MSTKSHNTPLARLSRIGLALGIGSTHKARDYNSKGEDDSYIPYNGPYESPTKGQEIRGYWDSGAQDVAHDTPSISHLSFNEERVHTPYNQTSSISNGRKYTDASRATLSNIVTEPRRRFGRIRQNSTPPPRTSYVSLNQGGGVADTPIPVHRSTPSQSGSSKRRDSVFRASVTDLRKSFSRNDDRHEKTRPSGASTDDHVPSALSSPSIYEQTSRRSRSNSVTMQQRHPYATATPYLGKTSPLQINPRSQKSEHVKPPQKKVPAHLKPSSRASLLKASVSTPDLRSTSRVKTKTHWLSAETWCDAFMFPRPRFLLRHLEGDPITPKRRLVSPAESIIPEQIEASAEAKPLKKSQSMSELRTSNFAKVVPSRAERNDAPPSATRPRSFALDDLALPSPIPSLITALADRQNLQNERQMWRECAAKSLGNRRTRSLSRSKSLGKTQKPSYRQPPAGTFDFLAERTLLGHQAVPSVVHTTVNPFTVPTQSVSRGSQAIRSFGSTFSRLRSKSHGHSNSAGTILDGPGHRRKGSISSVLRRAESTAIGPRVGVDGTSTPPDLLDTFTEQDGTKVITLSDRLWGATSPQRVVLISPTTYQNRTSLDRDLLVPSHQRLGISPTPSNQTQSAEGVGIAISSPRPSVEYPNDEPIILLAHPYAQGANSHHRASVTMAPPPETMHHRQPIVHPYAIHSVHPATLSPQWVHREQAVSPARRMFAEIAPGHLREIRSEEIQYSPYTEDAPRVFTTARAVNRPVVVERQSPNPPSRRDSDILRMGDALNSSLVRNRMSSSTDSGIGASEDPHPYGPQPERAASSRSNTFPLPQVDELLSAVDEDRDEGPSHIQRLEPPTILPQSDSNDSDPMSQRTTSSGQINPPVFFGTPTPVRRIESSGSSPGLSNDSSPPLTPRPLGRLDDLERFQDLFYNPSANRPRSPELPPVTVPATESEDWRSATGPVSLTRSRSQLTTLVRQLSEDLYELRNEEPIPEDDGRLEGPNAKQSRETLVGRSSSNGSPSVLGTTHPFLSTLSPQHPLDQPVVSSRQNFPEDVESDASSLSDRIPEYYDEITETLRLGSVEAVSTPPPINSPRRESGHVTLVDDSMSPAARVISSSSLTLPSTGPTRSSYLTIDSGGSRISGLSAFPRPPSEHSTDILASYFVQEADDDDMPELISAALQSPTSTTAENQGEWTHAL</sequence>
<dbReference type="EMBL" id="MU118013">
    <property type="protein sequence ID" value="KAF9648475.1"/>
    <property type="molecule type" value="Genomic_DNA"/>
</dbReference>
<evidence type="ECO:0000313" key="2">
    <source>
        <dbReference type="Proteomes" id="UP000886501"/>
    </source>
</evidence>
<organism evidence="1 2">
    <name type="scientific">Thelephora ganbajun</name>
    <name type="common">Ganba fungus</name>
    <dbReference type="NCBI Taxonomy" id="370292"/>
    <lineage>
        <taxon>Eukaryota</taxon>
        <taxon>Fungi</taxon>
        <taxon>Dikarya</taxon>
        <taxon>Basidiomycota</taxon>
        <taxon>Agaricomycotina</taxon>
        <taxon>Agaricomycetes</taxon>
        <taxon>Thelephorales</taxon>
        <taxon>Thelephoraceae</taxon>
        <taxon>Thelephora</taxon>
    </lineage>
</organism>
<accession>A0ACB6ZFD8</accession>
<comment type="caution">
    <text evidence="1">The sequence shown here is derived from an EMBL/GenBank/DDBJ whole genome shotgun (WGS) entry which is preliminary data.</text>
</comment>
<reference evidence="1" key="1">
    <citation type="submission" date="2019-10" db="EMBL/GenBank/DDBJ databases">
        <authorList>
            <consortium name="DOE Joint Genome Institute"/>
            <person name="Kuo A."/>
            <person name="Miyauchi S."/>
            <person name="Kiss E."/>
            <person name="Drula E."/>
            <person name="Kohler A."/>
            <person name="Sanchez-Garcia M."/>
            <person name="Andreopoulos B."/>
            <person name="Barry K.W."/>
            <person name="Bonito G."/>
            <person name="Buee M."/>
            <person name="Carver A."/>
            <person name="Chen C."/>
            <person name="Cichocki N."/>
            <person name="Clum A."/>
            <person name="Culley D."/>
            <person name="Crous P.W."/>
            <person name="Fauchery L."/>
            <person name="Girlanda M."/>
            <person name="Hayes R."/>
            <person name="Keri Z."/>
            <person name="Labutti K."/>
            <person name="Lipzen A."/>
            <person name="Lombard V."/>
            <person name="Magnuson J."/>
            <person name="Maillard F."/>
            <person name="Morin E."/>
            <person name="Murat C."/>
            <person name="Nolan M."/>
            <person name="Ohm R."/>
            <person name="Pangilinan J."/>
            <person name="Pereira M."/>
            <person name="Perotto S."/>
            <person name="Peter M."/>
            <person name="Riley R."/>
            <person name="Sitrit Y."/>
            <person name="Stielow B."/>
            <person name="Szollosi G."/>
            <person name="Zifcakova L."/>
            <person name="Stursova M."/>
            <person name="Spatafora J.W."/>
            <person name="Tedersoo L."/>
            <person name="Vaario L.-M."/>
            <person name="Yamada A."/>
            <person name="Yan M."/>
            <person name="Wang P."/>
            <person name="Xu J."/>
            <person name="Bruns T."/>
            <person name="Baldrian P."/>
            <person name="Vilgalys R."/>
            <person name="Henrissat B."/>
            <person name="Grigoriev I.V."/>
            <person name="Hibbett D."/>
            <person name="Nagy L.G."/>
            <person name="Martin F.M."/>
        </authorList>
    </citation>
    <scope>NUCLEOTIDE SEQUENCE</scope>
    <source>
        <strain evidence="1">P2</strain>
    </source>
</reference>
<keyword evidence="2" id="KW-1185">Reference proteome</keyword>